<keyword evidence="5" id="KW-1185">Reference proteome</keyword>
<keyword evidence="2" id="KW-0472">Membrane</keyword>
<name>A0A8R1TVZ6_ONCVO</name>
<evidence type="ECO:0000256" key="1">
    <source>
        <dbReference type="SAM" id="MobiDB-lite"/>
    </source>
</evidence>
<feature type="chain" id="PRO_5035897171" evidence="3">
    <location>
        <begin position="17"/>
        <end position="466"/>
    </location>
</feature>
<keyword evidence="3" id="KW-0732">Signal</keyword>
<feature type="signal peptide" evidence="3">
    <location>
        <begin position="1"/>
        <end position="16"/>
    </location>
</feature>
<feature type="region of interest" description="Disordered" evidence="1">
    <location>
        <begin position="418"/>
        <end position="466"/>
    </location>
</feature>
<evidence type="ECO:0000313" key="5">
    <source>
        <dbReference type="Proteomes" id="UP000024404"/>
    </source>
</evidence>
<keyword evidence="2" id="KW-1133">Transmembrane helix</keyword>
<organism evidence="4 5">
    <name type="scientific">Onchocerca volvulus</name>
    <dbReference type="NCBI Taxonomy" id="6282"/>
    <lineage>
        <taxon>Eukaryota</taxon>
        <taxon>Metazoa</taxon>
        <taxon>Ecdysozoa</taxon>
        <taxon>Nematoda</taxon>
        <taxon>Chromadorea</taxon>
        <taxon>Rhabditida</taxon>
        <taxon>Spirurina</taxon>
        <taxon>Spiruromorpha</taxon>
        <taxon>Filarioidea</taxon>
        <taxon>Onchocercidae</taxon>
        <taxon>Onchocerca</taxon>
    </lineage>
</organism>
<feature type="transmembrane region" description="Helical" evidence="2">
    <location>
        <begin position="269"/>
        <end position="292"/>
    </location>
</feature>
<evidence type="ECO:0000313" key="4">
    <source>
        <dbReference type="EnsemblMetazoa" id="OVOC6025.1"/>
    </source>
</evidence>
<dbReference type="EnsemblMetazoa" id="OVOC6025.1">
    <property type="protein sequence ID" value="OVOC6025.1"/>
    <property type="gene ID" value="WBGene00242834"/>
</dbReference>
<reference evidence="4" key="2">
    <citation type="submission" date="2022-06" db="UniProtKB">
        <authorList>
            <consortium name="EnsemblMetazoa"/>
        </authorList>
    </citation>
    <scope>IDENTIFICATION</scope>
</reference>
<dbReference type="EMBL" id="CMVM020000164">
    <property type="status" value="NOT_ANNOTATED_CDS"/>
    <property type="molecule type" value="Genomic_DNA"/>
</dbReference>
<sequence>MKWIILLSILIAFTNSSNFFDNDVFKLTLHESYSDEVKVHNILWKCLHVALLSAQKYQLFLNLIIRNSDTKCVMEIPMLFATYKRYFLTNWHNLLLKTIFIDFHDQNYCRLIWNVRKEAKNQLIMEIHCVIAMNISENILDDIDQKYFICFQLWLASYNNEYNTLFTQYFLSELGKKKFEPKIRHIREVMATKASLKLNEDKITIKNITQSLQINAINTTYIPLAWMQDENDSTWKESNKTISNVTILLPSTKLPTERKDDLIFGYFKLYALILLAIFVILLFVITAITCYFDCENRRSYLPGARYSNVKRDTTPTVNIKYADKKPDIMHEKKIQKDVAAESLVRSRTLRKRKMLIEAQQHSASTQSISEFGKSAMTEKDKMQRLRRGIKTKLSDVEDVELTQSDITKDAGIHAISQVGEMKSAESTTGQASDMQEASLSSPTSNSKSGEVSVSGYHDMEDNEKER</sequence>
<keyword evidence="2" id="KW-0812">Transmembrane</keyword>
<evidence type="ECO:0000256" key="3">
    <source>
        <dbReference type="SAM" id="SignalP"/>
    </source>
</evidence>
<protein>
    <submittedName>
        <fullName evidence="4">Uncharacterized protein</fullName>
    </submittedName>
</protein>
<feature type="compositionally biased region" description="Basic and acidic residues" evidence="1">
    <location>
        <begin position="457"/>
        <end position="466"/>
    </location>
</feature>
<dbReference type="Proteomes" id="UP000024404">
    <property type="component" value="Unassembled WGS sequence"/>
</dbReference>
<feature type="compositionally biased region" description="Polar residues" evidence="1">
    <location>
        <begin position="424"/>
        <end position="451"/>
    </location>
</feature>
<proteinExistence type="predicted"/>
<evidence type="ECO:0000256" key="2">
    <source>
        <dbReference type="SAM" id="Phobius"/>
    </source>
</evidence>
<accession>A0A8R1TVZ6</accession>
<reference evidence="5" key="1">
    <citation type="submission" date="2013-10" db="EMBL/GenBank/DDBJ databases">
        <title>Genome sequencing of Onchocerca volvulus.</title>
        <authorList>
            <person name="Cotton J."/>
            <person name="Tsai J."/>
            <person name="Stanley E."/>
            <person name="Tracey A."/>
            <person name="Holroyd N."/>
            <person name="Lustigman S."/>
            <person name="Berriman M."/>
        </authorList>
    </citation>
    <scope>NUCLEOTIDE SEQUENCE</scope>
</reference>
<dbReference type="AlphaFoldDB" id="A0A8R1TVZ6"/>